<organism evidence="1 2">
    <name type="scientific">Citrus x changshan-huyou</name>
    <dbReference type="NCBI Taxonomy" id="2935761"/>
    <lineage>
        <taxon>Eukaryota</taxon>
        <taxon>Viridiplantae</taxon>
        <taxon>Streptophyta</taxon>
        <taxon>Embryophyta</taxon>
        <taxon>Tracheophyta</taxon>
        <taxon>Spermatophyta</taxon>
        <taxon>Magnoliopsida</taxon>
        <taxon>eudicotyledons</taxon>
        <taxon>Gunneridae</taxon>
        <taxon>Pentapetalae</taxon>
        <taxon>rosids</taxon>
        <taxon>malvids</taxon>
        <taxon>Sapindales</taxon>
        <taxon>Rutaceae</taxon>
        <taxon>Aurantioideae</taxon>
        <taxon>Citrus</taxon>
    </lineage>
</organism>
<sequence length="105" mass="12098">MESSSTSLKEQKSLYMTFLYKEISLPINKKLPNSIFAACFKDLRKAEMRLKILRKRLSHIVKEEMENNYLNIGKDASMGLQIKVVNLRSQKMAFLKSEAGVLMPN</sequence>
<dbReference type="Proteomes" id="UP001428341">
    <property type="component" value="Unassembled WGS sequence"/>
</dbReference>
<protein>
    <submittedName>
        <fullName evidence="1">Uncharacterized protein</fullName>
    </submittedName>
</protein>
<dbReference type="AlphaFoldDB" id="A0AAP0QKC1"/>
<accession>A0AAP0QKC1</accession>
<gene>
    <name evidence="1" type="ORF">WN944_013942</name>
</gene>
<name>A0AAP0QKC1_9ROSI</name>
<reference evidence="1 2" key="1">
    <citation type="submission" date="2024-05" db="EMBL/GenBank/DDBJ databases">
        <title>Haplotype-resolved chromosome-level genome assembly of Huyou (Citrus changshanensis).</title>
        <authorList>
            <person name="Miao C."/>
            <person name="Chen W."/>
            <person name="Wu Y."/>
            <person name="Wang L."/>
            <person name="Zhao S."/>
            <person name="Grierson D."/>
            <person name="Xu C."/>
            <person name="Chen K."/>
        </authorList>
    </citation>
    <scope>NUCLEOTIDE SEQUENCE [LARGE SCALE GENOMIC DNA]</scope>
    <source>
        <strain evidence="1">01-14</strain>
        <tissue evidence="1">Leaf</tissue>
    </source>
</reference>
<comment type="caution">
    <text evidence="1">The sequence shown here is derived from an EMBL/GenBank/DDBJ whole genome shotgun (WGS) entry which is preliminary data.</text>
</comment>
<dbReference type="EMBL" id="JBCGBO010000005">
    <property type="protein sequence ID" value="KAK9198756.1"/>
    <property type="molecule type" value="Genomic_DNA"/>
</dbReference>
<evidence type="ECO:0000313" key="1">
    <source>
        <dbReference type="EMBL" id="KAK9198756.1"/>
    </source>
</evidence>
<keyword evidence="2" id="KW-1185">Reference proteome</keyword>
<evidence type="ECO:0000313" key="2">
    <source>
        <dbReference type="Proteomes" id="UP001428341"/>
    </source>
</evidence>
<proteinExistence type="predicted"/>